<dbReference type="SUPFAM" id="SSF50993">
    <property type="entry name" value="Peptidase/esterase 'gauge' domain"/>
    <property type="match status" value="1"/>
</dbReference>
<evidence type="ECO:0000259" key="1">
    <source>
        <dbReference type="Pfam" id="PF02897"/>
    </source>
</evidence>
<accession>A0A5D0G9B2</accession>
<evidence type="ECO:0000313" key="3">
    <source>
        <dbReference type="Proteomes" id="UP000324550"/>
    </source>
</evidence>
<dbReference type="InterPro" id="IPR023302">
    <property type="entry name" value="Pept_S9A_N"/>
</dbReference>
<dbReference type="EMBL" id="VSFC01000039">
    <property type="protein sequence ID" value="TYA55281.1"/>
    <property type="molecule type" value="Genomic_DNA"/>
</dbReference>
<dbReference type="Proteomes" id="UP000324550">
    <property type="component" value="Unassembled WGS sequence"/>
</dbReference>
<dbReference type="Gene3D" id="3.40.50.1820">
    <property type="entry name" value="alpha/beta hydrolase"/>
    <property type="match status" value="1"/>
</dbReference>
<reference evidence="2 3" key="1">
    <citation type="submission" date="2019-08" db="EMBL/GenBank/DDBJ databases">
        <title>Formosa sediminis sp. nov., isolated from marine sediment.</title>
        <authorList>
            <person name="Cao W.R."/>
        </authorList>
    </citation>
    <scope>NUCLEOTIDE SEQUENCE [LARGE SCALE GENOMIC DNA]</scope>
    <source>
        <strain evidence="2 3">1494</strain>
    </source>
</reference>
<organism evidence="2 3">
    <name type="scientific">Formosa maritima</name>
    <dbReference type="NCBI Taxonomy" id="2592046"/>
    <lineage>
        <taxon>Bacteria</taxon>
        <taxon>Pseudomonadati</taxon>
        <taxon>Bacteroidota</taxon>
        <taxon>Flavobacteriia</taxon>
        <taxon>Flavobacteriales</taxon>
        <taxon>Flavobacteriaceae</taxon>
        <taxon>Formosa</taxon>
    </lineage>
</organism>
<feature type="domain" description="Peptidase S9A N-terminal" evidence="1">
    <location>
        <begin position="19"/>
        <end position="127"/>
    </location>
</feature>
<dbReference type="RefSeq" id="WP_148454942.1">
    <property type="nucleotide sequence ID" value="NZ_VSFC01000039.1"/>
</dbReference>
<evidence type="ECO:0000313" key="2">
    <source>
        <dbReference type="EMBL" id="TYA55281.1"/>
    </source>
</evidence>
<proteinExistence type="predicted"/>
<dbReference type="GO" id="GO:0005829">
    <property type="term" value="C:cytosol"/>
    <property type="evidence" value="ECO:0007669"/>
    <property type="project" value="TreeGrafter"/>
</dbReference>
<dbReference type="OrthoDB" id="9801421at2"/>
<dbReference type="InterPro" id="IPR051167">
    <property type="entry name" value="Prolyl_oligopep/macrocyclase"/>
</dbReference>
<gene>
    <name evidence="2" type="ORF">FVF61_07505</name>
</gene>
<keyword evidence="3" id="KW-1185">Reference proteome</keyword>
<sequence>MNQHMLLLITILGISQISQAQEDPYLWLEEVDGEAALEYVEAQNEATFEILSAQEDYQDIYDKSLAIYNSDERIAYPSIKGDYVYNFWKDKDHVRGIWRRSTLDSYTSGNPTWETLLDIDALSEKDDVKWVFKGTCGLYPT</sequence>
<dbReference type="Gene3D" id="2.130.10.120">
    <property type="entry name" value="Prolyl oligopeptidase, N-terminal domain"/>
    <property type="match status" value="1"/>
</dbReference>
<dbReference type="GO" id="GO:0004252">
    <property type="term" value="F:serine-type endopeptidase activity"/>
    <property type="evidence" value="ECO:0007669"/>
    <property type="project" value="InterPro"/>
</dbReference>
<dbReference type="Pfam" id="PF02897">
    <property type="entry name" value="Peptidase_S9_N"/>
    <property type="match status" value="1"/>
</dbReference>
<protein>
    <submittedName>
        <fullName evidence="2">S9 family peptidase</fullName>
    </submittedName>
</protein>
<name>A0A5D0G9B2_9FLAO</name>
<dbReference type="AlphaFoldDB" id="A0A5D0G9B2"/>
<dbReference type="PANTHER" id="PTHR42881:SF13">
    <property type="entry name" value="PROLYL ENDOPEPTIDASE"/>
    <property type="match status" value="1"/>
</dbReference>
<dbReference type="GO" id="GO:0070012">
    <property type="term" value="F:oligopeptidase activity"/>
    <property type="evidence" value="ECO:0007669"/>
    <property type="project" value="TreeGrafter"/>
</dbReference>
<dbReference type="InterPro" id="IPR029058">
    <property type="entry name" value="AB_hydrolase_fold"/>
</dbReference>
<comment type="caution">
    <text evidence="2">The sequence shown here is derived from an EMBL/GenBank/DDBJ whole genome shotgun (WGS) entry which is preliminary data.</text>
</comment>
<dbReference type="PANTHER" id="PTHR42881">
    <property type="entry name" value="PROLYL ENDOPEPTIDASE"/>
    <property type="match status" value="1"/>
</dbReference>